<dbReference type="Proteomes" id="UP001230005">
    <property type="component" value="Unassembled WGS sequence"/>
</dbReference>
<keyword evidence="1" id="KW-0813">Transport</keyword>
<organism evidence="1 2">
    <name type="scientific">Evansella vedderi</name>
    <dbReference type="NCBI Taxonomy" id="38282"/>
    <lineage>
        <taxon>Bacteria</taxon>
        <taxon>Bacillati</taxon>
        <taxon>Bacillota</taxon>
        <taxon>Bacilli</taxon>
        <taxon>Bacillales</taxon>
        <taxon>Bacillaceae</taxon>
        <taxon>Evansella</taxon>
    </lineage>
</organism>
<evidence type="ECO:0000313" key="1">
    <source>
        <dbReference type="EMBL" id="MDQ0253187.1"/>
    </source>
</evidence>
<dbReference type="InterPro" id="IPR050490">
    <property type="entry name" value="Bact_solute-bd_prot1"/>
</dbReference>
<gene>
    <name evidence="1" type="ORF">J2S74_000559</name>
</gene>
<dbReference type="RefSeq" id="WP_307321505.1">
    <property type="nucleotide sequence ID" value="NZ_JAUSUG010000002.1"/>
</dbReference>
<dbReference type="SUPFAM" id="SSF53850">
    <property type="entry name" value="Periplasmic binding protein-like II"/>
    <property type="match status" value="1"/>
</dbReference>
<sequence length="437" mass="49782">MKKTPILLFVLLHLILLMACENIFSRNDKTVDSPSDILNGPSKQKVELRFTWWGGEERHNRTLRAIELFEERHPHIKIDPSYGNFEGYFENLTTQFNAGNTPDIIQFGGNLNDYVYRGVVLPLDTFIGNELDITLHDQSMIDAATFDGQFYGVSLGINTWGLLLNKSMFEEAGIPLPHITWTWEDFIEISIQLSDSLEGVYGTEYFDHNGFGIFIDQRGKTLHENGILGITYDDVVDWFQLWSDLREKGGALPADLQVTSTLTPEQSLFVRGKVAMTLIPSNLVEAYSNYSEDEVIFHPHPNNEIGRSGVSLRPSQFLAGNKYTRYPNEVALFLDFIVNDKEAATILGNERGTPVNSEIREFLLTNSSEMEREIFKFIDWVSITSDAPYVPNLPGYNETSALFLRISEEIAFGKKTVEDGAREYWNELEKVLTQYNK</sequence>
<dbReference type="PANTHER" id="PTHR43649:SF11">
    <property type="entry name" value="ABC TRANSPORTER SUBSTRATE-BINDING PROTEIN YESO-RELATED"/>
    <property type="match status" value="1"/>
</dbReference>
<dbReference type="Pfam" id="PF01547">
    <property type="entry name" value="SBP_bac_1"/>
    <property type="match status" value="1"/>
</dbReference>
<dbReference type="PROSITE" id="PS51257">
    <property type="entry name" value="PROKAR_LIPOPROTEIN"/>
    <property type="match status" value="1"/>
</dbReference>
<proteinExistence type="predicted"/>
<accession>A0ABT9ZPM3</accession>
<keyword evidence="2" id="KW-1185">Reference proteome</keyword>
<keyword evidence="1" id="KW-0762">Sugar transport</keyword>
<reference evidence="1 2" key="1">
    <citation type="submission" date="2023-07" db="EMBL/GenBank/DDBJ databases">
        <title>Genomic Encyclopedia of Type Strains, Phase IV (KMG-IV): sequencing the most valuable type-strain genomes for metagenomic binning, comparative biology and taxonomic classification.</title>
        <authorList>
            <person name="Goeker M."/>
        </authorList>
    </citation>
    <scope>NUCLEOTIDE SEQUENCE [LARGE SCALE GENOMIC DNA]</scope>
    <source>
        <strain evidence="1 2">DSM 9768</strain>
    </source>
</reference>
<evidence type="ECO:0000313" key="2">
    <source>
        <dbReference type="Proteomes" id="UP001230005"/>
    </source>
</evidence>
<protein>
    <submittedName>
        <fullName evidence="1">Multiple sugar transport system substrate-binding protein</fullName>
    </submittedName>
</protein>
<name>A0ABT9ZPM3_9BACI</name>
<comment type="caution">
    <text evidence="1">The sequence shown here is derived from an EMBL/GenBank/DDBJ whole genome shotgun (WGS) entry which is preliminary data.</text>
</comment>
<dbReference type="Gene3D" id="3.40.190.10">
    <property type="entry name" value="Periplasmic binding protein-like II"/>
    <property type="match status" value="2"/>
</dbReference>
<dbReference type="InterPro" id="IPR006059">
    <property type="entry name" value="SBP"/>
</dbReference>
<dbReference type="PANTHER" id="PTHR43649">
    <property type="entry name" value="ARABINOSE-BINDING PROTEIN-RELATED"/>
    <property type="match status" value="1"/>
</dbReference>
<dbReference type="EMBL" id="JAUSUG010000002">
    <property type="protein sequence ID" value="MDQ0253187.1"/>
    <property type="molecule type" value="Genomic_DNA"/>
</dbReference>